<evidence type="ECO:0000313" key="2">
    <source>
        <dbReference type="EMBL" id="KAK1296494.1"/>
    </source>
</evidence>
<feature type="compositionally biased region" description="Basic and acidic residues" evidence="1">
    <location>
        <begin position="1"/>
        <end position="16"/>
    </location>
</feature>
<name>A0AAV9D6X2_ACOCL</name>
<accession>A0AAV9D6X2</accession>
<feature type="region of interest" description="Disordered" evidence="1">
    <location>
        <begin position="1"/>
        <end position="28"/>
    </location>
</feature>
<organism evidence="2 3">
    <name type="scientific">Acorus calamus</name>
    <name type="common">Sweet flag</name>
    <dbReference type="NCBI Taxonomy" id="4465"/>
    <lineage>
        <taxon>Eukaryota</taxon>
        <taxon>Viridiplantae</taxon>
        <taxon>Streptophyta</taxon>
        <taxon>Embryophyta</taxon>
        <taxon>Tracheophyta</taxon>
        <taxon>Spermatophyta</taxon>
        <taxon>Magnoliopsida</taxon>
        <taxon>Liliopsida</taxon>
        <taxon>Acoraceae</taxon>
        <taxon>Acorus</taxon>
    </lineage>
</organism>
<reference evidence="2" key="1">
    <citation type="journal article" date="2023" name="Nat. Commun.">
        <title>Diploid and tetraploid genomes of Acorus and the evolution of monocots.</title>
        <authorList>
            <person name="Ma L."/>
            <person name="Liu K.W."/>
            <person name="Li Z."/>
            <person name="Hsiao Y.Y."/>
            <person name="Qi Y."/>
            <person name="Fu T."/>
            <person name="Tang G.D."/>
            <person name="Zhang D."/>
            <person name="Sun W.H."/>
            <person name="Liu D.K."/>
            <person name="Li Y."/>
            <person name="Chen G.Z."/>
            <person name="Liu X.D."/>
            <person name="Liao X.Y."/>
            <person name="Jiang Y.T."/>
            <person name="Yu X."/>
            <person name="Hao Y."/>
            <person name="Huang J."/>
            <person name="Zhao X.W."/>
            <person name="Ke S."/>
            <person name="Chen Y.Y."/>
            <person name="Wu W.L."/>
            <person name="Hsu J.L."/>
            <person name="Lin Y.F."/>
            <person name="Huang M.D."/>
            <person name="Li C.Y."/>
            <person name="Huang L."/>
            <person name="Wang Z.W."/>
            <person name="Zhao X."/>
            <person name="Zhong W.Y."/>
            <person name="Peng D.H."/>
            <person name="Ahmad S."/>
            <person name="Lan S."/>
            <person name="Zhang J.S."/>
            <person name="Tsai W.C."/>
            <person name="Van de Peer Y."/>
            <person name="Liu Z.J."/>
        </authorList>
    </citation>
    <scope>NUCLEOTIDE SEQUENCE</scope>
    <source>
        <strain evidence="2">CP</strain>
    </source>
</reference>
<gene>
    <name evidence="2" type="ORF">QJS10_CPB15g01159</name>
</gene>
<dbReference type="Proteomes" id="UP001180020">
    <property type="component" value="Unassembled WGS sequence"/>
</dbReference>
<dbReference type="AlphaFoldDB" id="A0AAV9D6X2"/>
<protein>
    <submittedName>
        <fullName evidence="2">Uncharacterized protein</fullName>
    </submittedName>
</protein>
<feature type="compositionally biased region" description="Polar residues" evidence="1">
    <location>
        <begin position="18"/>
        <end position="28"/>
    </location>
</feature>
<reference evidence="2" key="2">
    <citation type="submission" date="2023-06" db="EMBL/GenBank/DDBJ databases">
        <authorList>
            <person name="Ma L."/>
            <person name="Liu K.-W."/>
            <person name="Li Z."/>
            <person name="Hsiao Y.-Y."/>
            <person name="Qi Y."/>
            <person name="Fu T."/>
            <person name="Tang G."/>
            <person name="Zhang D."/>
            <person name="Sun W.-H."/>
            <person name="Liu D.-K."/>
            <person name="Li Y."/>
            <person name="Chen G.-Z."/>
            <person name="Liu X.-D."/>
            <person name="Liao X.-Y."/>
            <person name="Jiang Y.-T."/>
            <person name="Yu X."/>
            <person name="Hao Y."/>
            <person name="Huang J."/>
            <person name="Zhao X.-W."/>
            <person name="Ke S."/>
            <person name="Chen Y.-Y."/>
            <person name="Wu W.-L."/>
            <person name="Hsu J.-L."/>
            <person name="Lin Y.-F."/>
            <person name="Huang M.-D."/>
            <person name="Li C.-Y."/>
            <person name="Huang L."/>
            <person name="Wang Z.-W."/>
            <person name="Zhao X."/>
            <person name="Zhong W.-Y."/>
            <person name="Peng D.-H."/>
            <person name="Ahmad S."/>
            <person name="Lan S."/>
            <person name="Zhang J.-S."/>
            <person name="Tsai W.-C."/>
            <person name="Van De Peer Y."/>
            <person name="Liu Z.-J."/>
        </authorList>
    </citation>
    <scope>NUCLEOTIDE SEQUENCE</scope>
    <source>
        <strain evidence="2">CP</strain>
        <tissue evidence="2">Leaves</tissue>
    </source>
</reference>
<keyword evidence="3" id="KW-1185">Reference proteome</keyword>
<dbReference type="EMBL" id="JAUJYO010000015">
    <property type="protein sequence ID" value="KAK1296494.1"/>
    <property type="molecule type" value="Genomic_DNA"/>
</dbReference>
<evidence type="ECO:0000256" key="1">
    <source>
        <dbReference type="SAM" id="MobiDB-lite"/>
    </source>
</evidence>
<evidence type="ECO:0000313" key="3">
    <source>
        <dbReference type="Proteomes" id="UP001180020"/>
    </source>
</evidence>
<proteinExistence type="predicted"/>
<comment type="caution">
    <text evidence="2">The sequence shown here is derived from an EMBL/GenBank/DDBJ whole genome shotgun (WGS) entry which is preliminary data.</text>
</comment>
<sequence>MEDDCGRQFENTEGKGIHNSNQSPDDVQKTPISQALEKEITELKRTVAAHEIDMLRIMADNNSKNFRLNTGARNLKCLFKKCCSLRRKIHRLNEQIVKLKNMKTKMKNKTQNPLHEPEPLAVIPLKSHALDFQYVDVHIRETGYQETKQTRSMVKRIKMKDRKVQKDPDFQYTELGKKAKRSYRIKVGNGGIPGPSGGGMAPFLKAVVAAVDD</sequence>